<dbReference type="Proteomes" id="UP000838412">
    <property type="component" value="Chromosome 13"/>
</dbReference>
<evidence type="ECO:0000313" key="7">
    <source>
        <dbReference type="EMBL" id="CAH1244168.1"/>
    </source>
</evidence>
<dbReference type="InterPro" id="IPR050952">
    <property type="entry name" value="TRIM-NHL_E3_ligases"/>
</dbReference>
<dbReference type="GO" id="GO:0043161">
    <property type="term" value="P:proteasome-mediated ubiquitin-dependent protein catabolic process"/>
    <property type="evidence" value="ECO:0007669"/>
    <property type="project" value="TreeGrafter"/>
</dbReference>
<evidence type="ECO:0000256" key="2">
    <source>
        <dbReference type="PROSITE-ProRule" id="PRU00504"/>
    </source>
</evidence>
<dbReference type="GO" id="GO:0042981">
    <property type="term" value="P:regulation of apoptotic process"/>
    <property type="evidence" value="ECO:0007669"/>
    <property type="project" value="InterPro"/>
</dbReference>
<sequence>MAQLAALTQLFLKISDSLSEEEVKSLRAILASEGLGAKRVEDATPHDMFNMLEADKMIGKGNLGFLVQVLRSLKKGKLAEEADQLEQEQRREAQAQAETVAAAALPQTDPMSEAHRTLLLRNYPTIYQELDTTRVLDYLHQQGVLTDGMREDILAIPEDQRHHRTGRLLDKILQSGDDAFPIFCTALRHAGYQHLAQLLTCADHQPRLMPLYQIEQARQLKKKMKDEELKELYSGDLSTTLSELLLTEEMRGLEGGDQLVVRTLVLEQDVTAWRDFFGNGDPQRPDNVQVEQVTSQLASPDTSRQTAELQVRQKGRAGSIRSIASVQSVASTISSGSVLSSDSGYASAGSHITLSEGRKIAAKYKASEEATVSTKTEGMENVDREIRTTKENCEQVEKEIQQHYKQLRAKLKQEEQEMITRVQRVNRDRKGELTQKKKKIQTELGKTKENVTFCKKILDCKDDKEFSTLRQQMEERFQKLSLQETSNRRLESHTKVTFQPCSLSQVSGGSLSVFTIDVQEPAVESLPCSVTVTPDSTVGLTGGDVAPQIEVTSPQGKTTLKRTTAHTSPPLAAGKGQTSRVRRVWGAEWRPQESGKHSLGACMGGKKDLGSLTVDVGSKNHVLRFGQKGTQQGQFNTPIDVTVKGDRLYVADTYNQRVQVFDLSGNFCSSFSTTANPGSLAVQTDGTIVVNSGKEVKKFSPSGELLHKFPLGKYCTHPYGLAVQRDGRVVVADPDKHSIFLFEADGTLVKQVGGQGQGEGQFNEPHFVCVDKEDNIIVADKENNRVQVFDKNLNFKHKFGQEGRQPQDMWAPLGVSADSRGNIVLANIGGTTDGVEQGQKLQVFRPDGTWMATISSDGDKLNLPCGVAVTEDGHVFVTDTGDHCIRKYRYM</sequence>
<proteinExistence type="predicted"/>
<organism evidence="7 8">
    <name type="scientific">Branchiostoma lanceolatum</name>
    <name type="common">Common lancelet</name>
    <name type="synonym">Amphioxus lanceolatum</name>
    <dbReference type="NCBI Taxonomy" id="7740"/>
    <lineage>
        <taxon>Eukaryota</taxon>
        <taxon>Metazoa</taxon>
        <taxon>Chordata</taxon>
        <taxon>Cephalochordata</taxon>
        <taxon>Leptocardii</taxon>
        <taxon>Amphioxiformes</taxon>
        <taxon>Branchiostomatidae</taxon>
        <taxon>Branchiostoma</taxon>
    </lineage>
</organism>
<dbReference type="FunFam" id="2.120.10.30:FF:000095">
    <property type="entry name" value="Uncharacterized protein"/>
    <property type="match status" value="1"/>
</dbReference>
<dbReference type="InterPro" id="IPR001875">
    <property type="entry name" value="DED_dom"/>
</dbReference>
<dbReference type="InterPro" id="IPR011029">
    <property type="entry name" value="DEATH-like_dom_sf"/>
</dbReference>
<evidence type="ECO:0000256" key="1">
    <source>
        <dbReference type="ARBA" id="ARBA00022737"/>
    </source>
</evidence>
<dbReference type="Pfam" id="PF01436">
    <property type="entry name" value="NHL"/>
    <property type="match status" value="3"/>
</dbReference>
<dbReference type="Gene3D" id="1.10.533.10">
    <property type="entry name" value="Death Domain, Fas"/>
    <property type="match status" value="2"/>
</dbReference>
<dbReference type="PROSITE" id="PS51125">
    <property type="entry name" value="NHL"/>
    <property type="match status" value="4"/>
</dbReference>
<dbReference type="OrthoDB" id="342730at2759"/>
<dbReference type="PANTHER" id="PTHR24104">
    <property type="entry name" value="E3 UBIQUITIN-PROTEIN LIGASE NHLRC1-RELATED"/>
    <property type="match status" value="1"/>
</dbReference>
<dbReference type="FunFam" id="2.120.10.30:FF:000328">
    <property type="entry name" value="Uncharacterized protein"/>
    <property type="match status" value="1"/>
</dbReference>
<dbReference type="InterPro" id="IPR001315">
    <property type="entry name" value="CARD"/>
</dbReference>
<dbReference type="GO" id="GO:0061630">
    <property type="term" value="F:ubiquitin protein ligase activity"/>
    <property type="evidence" value="ECO:0007669"/>
    <property type="project" value="TreeGrafter"/>
</dbReference>
<evidence type="ECO:0000313" key="8">
    <source>
        <dbReference type="Proteomes" id="UP000838412"/>
    </source>
</evidence>
<dbReference type="Pfam" id="PF00619">
    <property type="entry name" value="CARD"/>
    <property type="match status" value="1"/>
</dbReference>
<gene>
    <name evidence="7" type="primary">TRIM3</name>
    <name evidence="7" type="ORF">BLAG_LOCUS6876</name>
</gene>
<feature type="repeat" description="NHL" evidence="2">
    <location>
        <begin position="749"/>
        <end position="792"/>
    </location>
</feature>
<dbReference type="SUPFAM" id="SSF101898">
    <property type="entry name" value="NHL repeat"/>
    <property type="match status" value="1"/>
</dbReference>
<evidence type="ECO:0000256" key="4">
    <source>
        <dbReference type="SAM" id="MobiDB-lite"/>
    </source>
</evidence>
<accession>A0A8J9YYZ2</accession>
<keyword evidence="3" id="KW-0175">Coiled coil</keyword>
<protein>
    <submittedName>
        <fullName evidence="7">TRIM3 protein</fullName>
    </submittedName>
</protein>
<dbReference type="Pfam" id="PF01335">
    <property type="entry name" value="DED"/>
    <property type="match status" value="1"/>
</dbReference>
<dbReference type="PANTHER" id="PTHR24104:SF57">
    <property type="entry name" value="BEE-MILK PROTEIN"/>
    <property type="match status" value="1"/>
</dbReference>
<dbReference type="PROSITE" id="PS50209">
    <property type="entry name" value="CARD"/>
    <property type="match status" value="1"/>
</dbReference>
<feature type="repeat" description="NHL" evidence="2">
    <location>
        <begin position="716"/>
        <end position="745"/>
    </location>
</feature>
<dbReference type="SUPFAM" id="SSF47986">
    <property type="entry name" value="DEATH domain"/>
    <property type="match status" value="2"/>
</dbReference>
<reference evidence="7" key="1">
    <citation type="submission" date="2022-01" db="EMBL/GenBank/DDBJ databases">
        <authorList>
            <person name="Braso-Vives M."/>
        </authorList>
    </citation>
    <scope>NUCLEOTIDE SEQUENCE</scope>
</reference>
<feature type="domain" description="DED" evidence="5">
    <location>
        <begin position="6"/>
        <end position="84"/>
    </location>
</feature>
<evidence type="ECO:0000259" key="6">
    <source>
        <dbReference type="PROSITE" id="PS50209"/>
    </source>
</evidence>
<feature type="coiled-coil region" evidence="3">
    <location>
        <begin position="379"/>
        <end position="450"/>
    </location>
</feature>
<name>A0A8J9YYZ2_BRALA</name>
<dbReference type="PROSITE" id="PS50168">
    <property type="entry name" value="DED"/>
    <property type="match status" value="1"/>
</dbReference>
<dbReference type="CDD" id="cd01671">
    <property type="entry name" value="CARD"/>
    <property type="match status" value="1"/>
</dbReference>
<dbReference type="GO" id="GO:0000209">
    <property type="term" value="P:protein polyubiquitination"/>
    <property type="evidence" value="ECO:0007669"/>
    <property type="project" value="TreeGrafter"/>
</dbReference>
<dbReference type="EMBL" id="OV696698">
    <property type="protein sequence ID" value="CAH1244168.1"/>
    <property type="molecule type" value="Genomic_DNA"/>
</dbReference>
<evidence type="ECO:0000259" key="5">
    <source>
        <dbReference type="PROSITE" id="PS50168"/>
    </source>
</evidence>
<dbReference type="CDD" id="cd05819">
    <property type="entry name" value="NHL"/>
    <property type="match status" value="1"/>
</dbReference>
<dbReference type="AlphaFoldDB" id="A0A8J9YYZ2"/>
<dbReference type="SUPFAM" id="SSF75011">
    <property type="entry name" value="3-carboxy-cis,cis-mucoante lactonizing enzyme"/>
    <property type="match status" value="1"/>
</dbReference>
<keyword evidence="1" id="KW-0677">Repeat</keyword>
<dbReference type="SMART" id="SM00114">
    <property type="entry name" value="CARD"/>
    <property type="match status" value="1"/>
</dbReference>
<dbReference type="Gene3D" id="2.120.10.30">
    <property type="entry name" value="TolB, C-terminal domain"/>
    <property type="match status" value="2"/>
</dbReference>
<dbReference type="InterPro" id="IPR001258">
    <property type="entry name" value="NHL_repeat"/>
</dbReference>
<evidence type="ECO:0000256" key="3">
    <source>
        <dbReference type="SAM" id="Coils"/>
    </source>
</evidence>
<feature type="repeat" description="NHL" evidence="2">
    <location>
        <begin position="853"/>
        <end position="891"/>
    </location>
</feature>
<feature type="domain" description="CARD" evidence="6">
    <location>
        <begin position="111"/>
        <end position="202"/>
    </location>
</feature>
<feature type="repeat" description="NHL" evidence="2">
    <location>
        <begin position="622"/>
        <end position="664"/>
    </location>
</feature>
<feature type="region of interest" description="Disordered" evidence="4">
    <location>
        <begin position="555"/>
        <end position="580"/>
    </location>
</feature>
<dbReference type="InterPro" id="IPR011042">
    <property type="entry name" value="6-blade_b-propeller_TolB-like"/>
</dbReference>
<keyword evidence="8" id="KW-1185">Reference proteome</keyword>
<dbReference type="CDD" id="cd00045">
    <property type="entry name" value="DED"/>
    <property type="match status" value="1"/>
</dbReference>